<comment type="caution">
    <text evidence="2">The sequence shown here is derived from an EMBL/GenBank/DDBJ whole genome shotgun (WGS) entry which is preliminary data.</text>
</comment>
<dbReference type="Proteomes" id="UP001063166">
    <property type="component" value="Unassembled WGS sequence"/>
</dbReference>
<proteinExistence type="predicted"/>
<dbReference type="PROSITE" id="PS50181">
    <property type="entry name" value="FBOX"/>
    <property type="match status" value="1"/>
</dbReference>
<dbReference type="Gene3D" id="1.20.1280.50">
    <property type="match status" value="1"/>
</dbReference>
<evidence type="ECO:0000313" key="2">
    <source>
        <dbReference type="EMBL" id="GLB33263.1"/>
    </source>
</evidence>
<dbReference type="InterPro" id="IPR001810">
    <property type="entry name" value="F-box_dom"/>
</dbReference>
<accession>A0A9P3UHN1</accession>
<protein>
    <recommendedName>
        <fullName evidence="1">F-box domain-containing protein</fullName>
    </recommendedName>
</protein>
<reference evidence="2" key="1">
    <citation type="submission" date="2022-07" db="EMBL/GenBank/DDBJ databases">
        <title>The genome of Lyophyllum shimeji provides insight into the initial evolution of ectomycorrhizal fungal genome.</title>
        <authorList>
            <person name="Kobayashi Y."/>
            <person name="Shibata T."/>
            <person name="Hirakawa H."/>
            <person name="Shigenobu S."/>
            <person name="Nishiyama T."/>
            <person name="Yamada A."/>
            <person name="Hasebe M."/>
            <person name="Kawaguchi M."/>
        </authorList>
    </citation>
    <scope>NUCLEOTIDE SEQUENCE</scope>
    <source>
        <strain evidence="2">AT787</strain>
    </source>
</reference>
<feature type="domain" description="F-box" evidence="1">
    <location>
        <begin position="7"/>
        <end position="53"/>
    </location>
</feature>
<dbReference type="OrthoDB" id="3034290at2759"/>
<dbReference type="Pfam" id="PF00646">
    <property type="entry name" value="F-box"/>
    <property type="match status" value="1"/>
</dbReference>
<organism evidence="2 4">
    <name type="scientific">Lyophyllum shimeji</name>
    <name type="common">Hon-shimeji</name>
    <name type="synonym">Tricholoma shimeji</name>
    <dbReference type="NCBI Taxonomy" id="47721"/>
    <lineage>
        <taxon>Eukaryota</taxon>
        <taxon>Fungi</taxon>
        <taxon>Dikarya</taxon>
        <taxon>Basidiomycota</taxon>
        <taxon>Agaricomycotina</taxon>
        <taxon>Agaricomycetes</taxon>
        <taxon>Agaricomycetidae</taxon>
        <taxon>Agaricales</taxon>
        <taxon>Tricholomatineae</taxon>
        <taxon>Lyophyllaceae</taxon>
        <taxon>Lyophyllum</taxon>
    </lineage>
</organism>
<gene>
    <name evidence="2" type="ORF">LshimejAT787_0101470</name>
    <name evidence="3" type="ORF">LshimejAT787_0101560</name>
</gene>
<evidence type="ECO:0000313" key="3">
    <source>
        <dbReference type="EMBL" id="GLB33272.1"/>
    </source>
</evidence>
<keyword evidence="4" id="KW-1185">Reference proteome</keyword>
<dbReference type="EMBL" id="BRPK01000001">
    <property type="protein sequence ID" value="GLB33272.1"/>
    <property type="molecule type" value="Genomic_DNA"/>
</dbReference>
<dbReference type="SUPFAM" id="SSF81383">
    <property type="entry name" value="F-box domain"/>
    <property type="match status" value="1"/>
</dbReference>
<dbReference type="AlphaFoldDB" id="A0A9P3UHN1"/>
<name>A0A9P3UHN1_LYOSH</name>
<dbReference type="InterPro" id="IPR036047">
    <property type="entry name" value="F-box-like_dom_sf"/>
</dbReference>
<sequence>MALESSSNELQILNDDVLLKIFSFCDIATVVAISETTRHFHTLASSRQVWLSLIRELHQRNFLHLEREKGLEDLTKPELVALAKRVVFGPRSFSSESGKDGLKVTRQIILKPTIPLGPGILDWENETLLLPNSDFVLFRHLHFECIDVASDKVIWRHTGHWSGYKVQVFTAELVDEGTAAIIVAGIRTYERDRQNFVEVLRLDFETGTSTSLLLRNAPNTDFDNPFRRLRMSGDFVVATIGSRQSATIFVLQLSTGLCCTVDVPAQPVDIDLVPGHLIMLWDSDEFGELHLGVWGLHNLIQSATSTGAIRTPISTFPPIHSETMDVSNFPGLSFRMSCHPSPLHTDSSRLWVLISTTSVPSNGSPRTLLRKYHVTHPRSRAISIRSVAQWEHADSFPIPTESSEISYGGWVETYYGGQHFYSLASDEPCIKNLDLPNRGDFTHLSPYSLALTYSTYDSVVINYYE</sequence>
<evidence type="ECO:0000259" key="1">
    <source>
        <dbReference type="PROSITE" id="PS50181"/>
    </source>
</evidence>
<evidence type="ECO:0000313" key="4">
    <source>
        <dbReference type="Proteomes" id="UP001063166"/>
    </source>
</evidence>
<dbReference type="EMBL" id="BRPK01000001">
    <property type="protein sequence ID" value="GLB33263.1"/>
    <property type="molecule type" value="Genomic_DNA"/>
</dbReference>